<dbReference type="Gene3D" id="3.40.50.300">
    <property type="entry name" value="P-loop containing nucleotide triphosphate hydrolases"/>
    <property type="match status" value="1"/>
</dbReference>
<dbReference type="AlphaFoldDB" id="A0AAV5S6A9"/>
<accession>A0AAV5S6A9</accession>
<dbReference type="GO" id="GO:0005525">
    <property type="term" value="F:GTP binding"/>
    <property type="evidence" value="ECO:0007669"/>
    <property type="project" value="UniProtKB-KW"/>
</dbReference>
<dbReference type="GO" id="GO:0003924">
    <property type="term" value="F:GTPase activity"/>
    <property type="evidence" value="ECO:0007669"/>
    <property type="project" value="InterPro"/>
</dbReference>
<feature type="region of interest" description="Disordered" evidence="3">
    <location>
        <begin position="233"/>
        <end position="263"/>
    </location>
</feature>
<evidence type="ECO:0000256" key="3">
    <source>
        <dbReference type="SAM" id="MobiDB-lite"/>
    </source>
</evidence>
<dbReference type="Proteomes" id="UP001377567">
    <property type="component" value="Unassembled WGS sequence"/>
</dbReference>
<dbReference type="PRINTS" id="PR00449">
    <property type="entry name" value="RASTRNSFRMNG"/>
</dbReference>
<dbReference type="InterPro" id="IPR001806">
    <property type="entry name" value="Small_GTPase"/>
</dbReference>
<feature type="compositionally biased region" description="Low complexity" evidence="3">
    <location>
        <begin position="250"/>
        <end position="261"/>
    </location>
</feature>
<dbReference type="SMART" id="SM00175">
    <property type="entry name" value="RAB"/>
    <property type="match status" value="1"/>
</dbReference>
<gene>
    <name evidence="4" type="ORF">DAKH74_056420</name>
</gene>
<dbReference type="GO" id="GO:0007165">
    <property type="term" value="P:signal transduction"/>
    <property type="evidence" value="ECO:0007669"/>
    <property type="project" value="InterPro"/>
</dbReference>
<dbReference type="InterPro" id="IPR020849">
    <property type="entry name" value="Small_GTPase_Ras-type"/>
</dbReference>
<reference evidence="4 5" key="1">
    <citation type="journal article" date="2023" name="Elife">
        <title>Identification of key yeast species and microbe-microbe interactions impacting larval growth of Drosophila in the wild.</title>
        <authorList>
            <person name="Mure A."/>
            <person name="Sugiura Y."/>
            <person name="Maeda R."/>
            <person name="Honda K."/>
            <person name="Sakurai N."/>
            <person name="Takahashi Y."/>
            <person name="Watada M."/>
            <person name="Katoh T."/>
            <person name="Gotoh A."/>
            <person name="Gotoh Y."/>
            <person name="Taniguchi I."/>
            <person name="Nakamura K."/>
            <person name="Hayashi T."/>
            <person name="Katayama T."/>
            <person name="Uemura T."/>
            <person name="Hattori Y."/>
        </authorList>
    </citation>
    <scope>NUCLEOTIDE SEQUENCE [LARGE SCALE GENOMIC DNA]</scope>
    <source>
        <strain evidence="4 5">KH-74</strain>
    </source>
</reference>
<feature type="compositionally biased region" description="Low complexity" evidence="3">
    <location>
        <begin position="279"/>
        <end position="291"/>
    </location>
</feature>
<protein>
    <submittedName>
        <fullName evidence="4">Uncharacterized protein</fullName>
    </submittedName>
</protein>
<dbReference type="PROSITE" id="PS51421">
    <property type="entry name" value="RAS"/>
    <property type="match status" value="1"/>
</dbReference>
<evidence type="ECO:0000256" key="1">
    <source>
        <dbReference type="ARBA" id="ARBA00022741"/>
    </source>
</evidence>
<feature type="region of interest" description="Disordered" evidence="3">
    <location>
        <begin position="278"/>
        <end position="309"/>
    </location>
</feature>
<organism evidence="4 5">
    <name type="scientific">Maudiozyma humilis</name>
    <name type="common">Sour dough yeast</name>
    <name type="synonym">Kazachstania humilis</name>
    <dbReference type="NCBI Taxonomy" id="51915"/>
    <lineage>
        <taxon>Eukaryota</taxon>
        <taxon>Fungi</taxon>
        <taxon>Dikarya</taxon>
        <taxon>Ascomycota</taxon>
        <taxon>Saccharomycotina</taxon>
        <taxon>Saccharomycetes</taxon>
        <taxon>Saccharomycetales</taxon>
        <taxon>Saccharomycetaceae</taxon>
        <taxon>Maudiozyma</taxon>
    </lineage>
</organism>
<sequence length="337" mass="38069">MSGLLLYDAQPQQIPRCYDTGVSRIMVMGDTGSGKTSFILRCVNGTYRDIDSGVYMEDIYRRSLNLPLLLHDPAFQGDHDVQEFLDSAAYDRRALPKEVDFLDAAPFEIADFSELRNQQILQSDAFLLCFDTTSEESLLNLRTYQRRIERVRGIDDNVPILIVATKADMLSERKVGSPEILETMARFELPYEHNFFEVSSKHNTNVKSLFVKALIMVEKYKYQQRYLAQQQLEQAQTQVPEEPQTPIPTPDSSSPTSDTDIGPVASNVQLIHMKDSGDIQAPQPQQQSSRPPRSKSHSSRSIIISEKTDAIECSPNEKRTATATPRKQHSDSCCVIC</sequence>
<keyword evidence="2" id="KW-0342">GTP-binding</keyword>
<dbReference type="EMBL" id="BTGD01000025">
    <property type="protein sequence ID" value="GMM59025.1"/>
    <property type="molecule type" value="Genomic_DNA"/>
</dbReference>
<keyword evidence="5" id="KW-1185">Reference proteome</keyword>
<dbReference type="PANTHER" id="PTHR24070">
    <property type="entry name" value="RAS, DI-RAS, AND RHEB FAMILY MEMBERS OF SMALL GTPASE SUPERFAMILY"/>
    <property type="match status" value="1"/>
</dbReference>
<proteinExistence type="predicted"/>
<dbReference type="SMART" id="SM00173">
    <property type="entry name" value="RAS"/>
    <property type="match status" value="1"/>
</dbReference>
<keyword evidence="1" id="KW-0547">Nucleotide-binding</keyword>
<dbReference type="SUPFAM" id="SSF52540">
    <property type="entry name" value="P-loop containing nucleoside triphosphate hydrolases"/>
    <property type="match status" value="1"/>
</dbReference>
<comment type="caution">
    <text evidence="4">The sequence shown here is derived from an EMBL/GenBank/DDBJ whole genome shotgun (WGS) entry which is preliminary data.</text>
</comment>
<name>A0AAV5S6A9_MAUHU</name>
<dbReference type="PROSITE" id="PS51419">
    <property type="entry name" value="RAB"/>
    <property type="match status" value="1"/>
</dbReference>
<dbReference type="InterPro" id="IPR027417">
    <property type="entry name" value="P-loop_NTPase"/>
</dbReference>
<dbReference type="GO" id="GO:0016020">
    <property type="term" value="C:membrane"/>
    <property type="evidence" value="ECO:0007669"/>
    <property type="project" value="InterPro"/>
</dbReference>
<evidence type="ECO:0000256" key="2">
    <source>
        <dbReference type="ARBA" id="ARBA00023134"/>
    </source>
</evidence>
<evidence type="ECO:0000313" key="4">
    <source>
        <dbReference type="EMBL" id="GMM59025.1"/>
    </source>
</evidence>
<evidence type="ECO:0000313" key="5">
    <source>
        <dbReference type="Proteomes" id="UP001377567"/>
    </source>
</evidence>
<dbReference type="SMART" id="SM00174">
    <property type="entry name" value="RHO"/>
    <property type="match status" value="1"/>
</dbReference>
<dbReference type="Pfam" id="PF00071">
    <property type="entry name" value="Ras"/>
    <property type="match status" value="1"/>
</dbReference>